<keyword evidence="12" id="KW-1185">Reference proteome</keyword>
<dbReference type="KEGG" id="ahm:TL08_15210"/>
<keyword evidence="7" id="KW-0067">ATP-binding</keyword>
<dbReference type="PANTHER" id="PTHR24421:SF10">
    <property type="entry name" value="NITRATE_NITRITE SENSOR PROTEIN NARQ"/>
    <property type="match status" value="1"/>
</dbReference>
<dbReference type="GO" id="GO:0046983">
    <property type="term" value="F:protein dimerization activity"/>
    <property type="evidence" value="ECO:0007669"/>
    <property type="project" value="InterPro"/>
</dbReference>
<name>A0AAC9HRF9_9PSEU</name>
<dbReference type="Pfam" id="PF07730">
    <property type="entry name" value="HisKA_3"/>
    <property type="match status" value="1"/>
</dbReference>
<dbReference type="RefSeq" id="WP_069849797.1">
    <property type="nucleotide sequence ID" value="NZ_CP014859.1"/>
</dbReference>
<evidence type="ECO:0000256" key="5">
    <source>
        <dbReference type="ARBA" id="ARBA00022741"/>
    </source>
</evidence>
<evidence type="ECO:0000256" key="7">
    <source>
        <dbReference type="ARBA" id="ARBA00022840"/>
    </source>
</evidence>
<dbReference type="SUPFAM" id="SSF55874">
    <property type="entry name" value="ATPase domain of HSP90 chaperone/DNA topoisomerase II/histidine kinase"/>
    <property type="match status" value="1"/>
</dbReference>
<dbReference type="EMBL" id="CP014859">
    <property type="protein sequence ID" value="AOS63851.1"/>
    <property type="molecule type" value="Genomic_DNA"/>
</dbReference>
<evidence type="ECO:0000256" key="4">
    <source>
        <dbReference type="ARBA" id="ARBA00022679"/>
    </source>
</evidence>
<sequence>MTADRRSRREWLFDIRGVVFGLMLGLLLMVEAAASGTVVPTRTVEYGVFIGLGCVACLLLWWRRPAPLAIAATTMVLGLVSPFAGAAGLIALFTLAVVRRWQQATAIALVSLLLAVPLAVRYPDPELGVVGTNMLNVLLLAVVLFGGMVIRARRELVLSLRERAVRAESEADLRAERARSLERERIAREMHDVLAHRISLVSLHAGALEVRRDLSAEEVAGAAATIRASAYQAMRDLRELLGVLRAGDGDPGLRPPPSLAELGDLVAENRTAGIRVEFTDRLPDGFEPAASVQRTAYRVVQEGLTNSRRHAPGARVCILVERLGADLHVRLRSMLEERRPPTTGDDAVPVVDPAGSGTGLVGLTERVELVGGRIDHGIRRVDNADLVFDLEVWLPCSN</sequence>
<keyword evidence="3" id="KW-0597">Phosphoprotein</keyword>
<proteinExistence type="predicted"/>
<evidence type="ECO:0000256" key="6">
    <source>
        <dbReference type="ARBA" id="ARBA00022777"/>
    </source>
</evidence>
<evidence type="ECO:0000256" key="9">
    <source>
        <dbReference type="SAM" id="Phobius"/>
    </source>
</evidence>
<dbReference type="AlphaFoldDB" id="A0AAC9HRF9"/>
<evidence type="ECO:0000256" key="1">
    <source>
        <dbReference type="ARBA" id="ARBA00000085"/>
    </source>
</evidence>
<evidence type="ECO:0000259" key="10">
    <source>
        <dbReference type="Pfam" id="PF07730"/>
    </source>
</evidence>
<gene>
    <name evidence="11" type="ORF">TL08_15210</name>
</gene>
<keyword evidence="9" id="KW-1133">Transmembrane helix</keyword>
<accession>A0AAC9HRF9</accession>
<dbReference type="GO" id="GO:0005524">
    <property type="term" value="F:ATP binding"/>
    <property type="evidence" value="ECO:0007669"/>
    <property type="project" value="UniProtKB-KW"/>
</dbReference>
<dbReference type="InterPro" id="IPR011712">
    <property type="entry name" value="Sig_transdc_His_kin_sub3_dim/P"/>
</dbReference>
<keyword evidence="9" id="KW-0812">Transmembrane</keyword>
<comment type="catalytic activity">
    <reaction evidence="1">
        <text>ATP + protein L-histidine = ADP + protein N-phospho-L-histidine.</text>
        <dbReference type="EC" id="2.7.13.3"/>
    </reaction>
</comment>
<dbReference type="PANTHER" id="PTHR24421">
    <property type="entry name" value="NITRATE/NITRITE SENSOR PROTEIN NARX-RELATED"/>
    <property type="match status" value="1"/>
</dbReference>
<feature type="domain" description="Signal transduction histidine kinase subgroup 3 dimerisation and phosphoacceptor" evidence="10">
    <location>
        <begin position="182"/>
        <end position="247"/>
    </location>
</feature>
<keyword evidence="4" id="KW-0808">Transferase</keyword>
<organism evidence="11 12">
    <name type="scientific">Actinoalloteichus hymeniacidonis</name>
    <dbReference type="NCBI Taxonomy" id="340345"/>
    <lineage>
        <taxon>Bacteria</taxon>
        <taxon>Bacillati</taxon>
        <taxon>Actinomycetota</taxon>
        <taxon>Actinomycetes</taxon>
        <taxon>Pseudonocardiales</taxon>
        <taxon>Pseudonocardiaceae</taxon>
        <taxon>Actinoalloteichus</taxon>
    </lineage>
</organism>
<dbReference type="CDD" id="cd16917">
    <property type="entry name" value="HATPase_UhpB-NarQ-NarX-like"/>
    <property type="match status" value="1"/>
</dbReference>
<dbReference type="Gene3D" id="1.20.5.1930">
    <property type="match status" value="1"/>
</dbReference>
<dbReference type="InterPro" id="IPR036890">
    <property type="entry name" value="HATPase_C_sf"/>
</dbReference>
<keyword evidence="9" id="KW-0472">Membrane</keyword>
<feature type="transmembrane region" description="Helical" evidence="9">
    <location>
        <begin position="68"/>
        <end position="97"/>
    </location>
</feature>
<dbReference type="GO" id="GO:0000155">
    <property type="term" value="F:phosphorelay sensor kinase activity"/>
    <property type="evidence" value="ECO:0007669"/>
    <property type="project" value="InterPro"/>
</dbReference>
<feature type="transmembrane region" description="Helical" evidence="9">
    <location>
        <begin position="46"/>
        <end position="62"/>
    </location>
</feature>
<evidence type="ECO:0000256" key="2">
    <source>
        <dbReference type="ARBA" id="ARBA00012438"/>
    </source>
</evidence>
<protein>
    <recommendedName>
        <fullName evidence="2">histidine kinase</fullName>
        <ecNumber evidence="2">2.7.13.3</ecNumber>
    </recommendedName>
</protein>
<evidence type="ECO:0000313" key="12">
    <source>
        <dbReference type="Proteomes" id="UP000095210"/>
    </source>
</evidence>
<dbReference type="EC" id="2.7.13.3" evidence="2"/>
<keyword evidence="8" id="KW-0902">Two-component regulatory system</keyword>
<evidence type="ECO:0000256" key="3">
    <source>
        <dbReference type="ARBA" id="ARBA00022553"/>
    </source>
</evidence>
<feature type="transmembrane region" description="Helical" evidence="9">
    <location>
        <begin position="15"/>
        <end position="34"/>
    </location>
</feature>
<dbReference type="Proteomes" id="UP000095210">
    <property type="component" value="Chromosome"/>
</dbReference>
<evidence type="ECO:0000313" key="11">
    <source>
        <dbReference type="EMBL" id="AOS63851.1"/>
    </source>
</evidence>
<feature type="transmembrane region" description="Helical" evidence="9">
    <location>
        <begin position="134"/>
        <end position="152"/>
    </location>
</feature>
<keyword evidence="5" id="KW-0547">Nucleotide-binding</keyword>
<dbReference type="Gene3D" id="3.30.565.10">
    <property type="entry name" value="Histidine kinase-like ATPase, C-terminal domain"/>
    <property type="match status" value="1"/>
</dbReference>
<keyword evidence="6 11" id="KW-0418">Kinase</keyword>
<reference evidence="12" key="1">
    <citation type="submission" date="2016-03" db="EMBL/GenBank/DDBJ databases">
        <title>Complete genome sequence of the type strain Actinoalloteichus hymeniacidonis DSM 45092.</title>
        <authorList>
            <person name="Schaffert L."/>
            <person name="Albersmeier A."/>
            <person name="Winkler A."/>
            <person name="Kalinowski J."/>
            <person name="Zotchev S."/>
            <person name="Ruckert C."/>
        </authorList>
    </citation>
    <scope>NUCLEOTIDE SEQUENCE [LARGE SCALE GENOMIC DNA]</scope>
    <source>
        <strain evidence="12">HPA177(T) (DSM 45092(T))</strain>
    </source>
</reference>
<dbReference type="GO" id="GO:0016020">
    <property type="term" value="C:membrane"/>
    <property type="evidence" value="ECO:0007669"/>
    <property type="project" value="InterPro"/>
</dbReference>
<feature type="transmembrane region" description="Helical" evidence="9">
    <location>
        <begin position="104"/>
        <end position="122"/>
    </location>
</feature>
<evidence type="ECO:0000256" key="8">
    <source>
        <dbReference type="ARBA" id="ARBA00023012"/>
    </source>
</evidence>
<dbReference type="InterPro" id="IPR050482">
    <property type="entry name" value="Sensor_HK_TwoCompSys"/>
</dbReference>